<dbReference type="Gene3D" id="3.30.70.330">
    <property type="match status" value="2"/>
</dbReference>
<dbReference type="Gene3D" id="4.10.1060.10">
    <property type="entry name" value="Zinc finger, RanBP2-type"/>
    <property type="match status" value="1"/>
</dbReference>
<dbReference type="PANTHER" id="PTHR13948:SF3">
    <property type="entry name" value="FI21118P1"/>
    <property type="match status" value="1"/>
</dbReference>
<gene>
    <name evidence="14" type="ORF">ONB1V03_LOCUS756</name>
</gene>
<dbReference type="SMART" id="SM00443">
    <property type="entry name" value="G_patch"/>
    <property type="match status" value="1"/>
</dbReference>
<dbReference type="InterPro" id="IPR001876">
    <property type="entry name" value="Znf_RanBP2"/>
</dbReference>
<dbReference type="OrthoDB" id="29221at2759"/>
<feature type="domain" description="RanBP2-type" evidence="13">
    <location>
        <begin position="259"/>
        <end position="288"/>
    </location>
</feature>
<protein>
    <recommendedName>
        <fullName evidence="16">RNA-binding protein 5</fullName>
    </recommendedName>
</protein>
<dbReference type="PROSITE" id="PS01358">
    <property type="entry name" value="ZF_RANBP2_1"/>
    <property type="match status" value="1"/>
</dbReference>
<dbReference type="SMART" id="SM00547">
    <property type="entry name" value="ZnF_RBZ"/>
    <property type="match status" value="1"/>
</dbReference>
<dbReference type="SUPFAM" id="SSF90209">
    <property type="entry name" value="Ran binding protein zinc finger-like"/>
    <property type="match status" value="1"/>
</dbReference>
<evidence type="ECO:0000256" key="3">
    <source>
        <dbReference type="ARBA" id="ARBA00022737"/>
    </source>
</evidence>
<dbReference type="CDD" id="cd12313">
    <property type="entry name" value="RRM1_RRM2_RBM5_like"/>
    <property type="match status" value="1"/>
</dbReference>
<evidence type="ECO:0000259" key="11">
    <source>
        <dbReference type="PROSITE" id="PS50102"/>
    </source>
</evidence>
<evidence type="ECO:0000313" key="15">
    <source>
        <dbReference type="Proteomes" id="UP000728032"/>
    </source>
</evidence>
<feature type="compositionally biased region" description="Basic and acidic residues" evidence="10">
    <location>
        <begin position="1"/>
        <end position="25"/>
    </location>
</feature>
<dbReference type="EMBL" id="CAJPVJ010000075">
    <property type="protein sequence ID" value="CAG2160271.1"/>
    <property type="molecule type" value="Genomic_DNA"/>
</dbReference>
<keyword evidence="7" id="KW-0539">Nucleus</keyword>
<feature type="compositionally biased region" description="Basic and acidic residues" evidence="10">
    <location>
        <begin position="142"/>
        <end position="164"/>
    </location>
</feature>
<dbReference type="Pfam" id="PF17780">
    <property type="entry name" value="OCRE"/>
    <property type="match status" value="1"/>
</dbReference>
<evidence type="ECO:0000256" key="6">
    <source>
        <dbReference type="ARBA" id="ARBA00022884"/>
    </source>
</evidence>
<sequence length="811" mass="93553">MVGSRERERTVHRDRHDRDRDERHGSNGWRSGTSGLRRRSVLVIDEDLKRDKESAIYEEDHYLTDNNSDDNSYDSSRRHRTQEYDRYDSDRRSHRDRRARSRSKDSRDRDRDRESTSGADNQSNRYYNEDHNSSHYDYANDSTDRDRDRDYDRSQSQRDKREDMPNNTIMIRGLAPHITEKDIVSKLSEHNLMAKDIRLMRKKETGVSRGFAFVEFTNIEDAIQWKELTQGYVYFDEECEASVHYSIPKDSFGGDKNIMKNDWMCYKCGVNNFKRREECFKCGTPKEESLANDTGDDVSLSPTNALLLRNLSANTTEERILTILGSITALPIKSIRIIKDPLYNISRGMCLVELNSTLEASQLFTLLSSMSMGFVIDDSVVQVNYGKRNATLGQINTNSNAAIVALAAAQWKNLDETHSKKTPVPSNSGRSSMSSNKLGTVCVKGVEYQKYETPNISSFQLDESSGYYYDSTTGFYYDSNTQYFYNTQIQQYVYWDDSNQTYLTVESKSETIEKEKKEKPKDVKSDKVKIAKKIAKDMEKWAKTLNQKKETARTWVPTEALNTVETVQSSSADAGFTVLEQQVSNPEPETSVFDSFQKQVMPQEVKLNADNKNHFYLSAYEIMRAEEKRLIDWEKLACLLCKRQFSTPELLNKHIQLSDLHKSNLNALKHQKLSDEQIEELERTESEAGYRDRAKERRKKYGIPETPETNKLKTKYLSELEERTSCDTTVPLHKTPISDNNIGNKMLKAMGWTEGTGLGKTNQGTKDIIEVERRTELVGLGMRANVSTATGQSYKDAVRRTMQMKFKEMHE</sequence>
<dbReference type="InterPro" id="IPR000467">
    <property type="entry name" value="G_patch_dom"/>
</dbReference>
<reference evidence="14" key="1">
    <citation type="submission" date="2020-11" db="EMBL/GenBank/DDBJ databases">
        <authorList>
            <person name="Tran Van P."/>
        </authorList>
    </citation>
    <scope>NUCLEOTIDE SEQUENCE</scope>
</reference>
<dbReference type="AlphaFoldDB" id="A0A7R9LB20"/>
<dbReference type="PROSITE" id="PS50174">
    <property type="entry name" value="G_PATCH"/>
    <property type="match status" value="1"/>
</dbReference>
<dbReference type="GO" id="GO:0000398">
    <property type="term" value="P:mRNA splicing, via spliceosome"/>
    <property type="evidence" value="ECO:0007669"/>
    <property type="project" value="TreeGrafter"/>
</dbReference>
<dbReference type="SMART" id="SM00360">
    <property type="entry name" value="RRM"/>
    <property type="match status" value="2"/>
</dbReference>
<evidence type="ECO:0000256" key="9">
    <source>
        <dbReference type="PROSITE-ProRule" id="PRU00322"/>
    </source>
</evidence>
<evidence type="ECO:0000256" key="7">
    <source>
        <dbReference type="ARBA" id="ARBA00023242"/>
    </source>
</evidence>
<feature type="compositionally biased region" description="Basic and acidic residues" evidence="10">
    <location>
        <begin position="102"/>
        <end position="115"/>
    </location>
</feature>
<dbReference type="CDD" id="cd16162">
    <property type="entry name" value="OCRE_RBM5_like"/>
    <property type="match status" value="1"/>
</dbReference>
<evidence type="ECO:0000256" key="10">
    <source>
        <dbReference type="SAM" id="MobiDB-lite"/>
    </source>
</evidence>
<evidence type="ECO:0000313" key="14">
    <source>
        <dbReference type="EMBL" id="CAD7637333.1"/>
    </source>
</evidence>
<dbReference type="Proteomes" id="UP000728032">
    <property type="component" value="Unassembled WGS sequence"/>
</dbReference>
<name>A0A7R9LB20_9ACAR</name>
<feature type="region of interest" description="Disordered" evidence="10">
    <location>
        <begin position="1"/>
        <end position="169"/>
    </location>
</feature>
<feature type="compositionally biased region" description="Basic and acidic residues" evidence="10">
    <location>
        <begin position="81"/>
        <end position="93"/>
    </location>
</feature>
<evidence type="ECO:0000259" key="13">
    <source>
        <dbReference type="PROSITE" id="PS50199"/>
    </source>
</evidence>
<dbReference type="PROSITE" id="PS50199">
    <property type="entry name" value="ZF_RANBP2_2"/>
    <property type="match status" value="1"/>
</dbReference>
<dbReference type="SUPFAM" id="SSF54928">
    <property type="entry name" value="RNA-binding domain, RBD"/>
    <property type="match status" value="2"/>
</dbReference>
<dbReference type="InterPro" id="IPR035979">
    <property type="entry name" value="RBD_domain_sf"/>
</dbReference>
<feature type="domain" description="RRM" evidence="11">
    <location>
        <begin position="167"/>
        <end position="248"/>
    </location>
</feature>
<evidence type="ECO:0000256" key="4">
    <source>
        <dbReference type="ARBA" id="ARBA00022771"/>
    </source>
</evidence>
<dbReference type="GO" id="GO:0008270">
    <property type="term" value="F:zinc ion binding"/>
    <property type="evidence" value="ECO:0007669"/>
    <property type="project" value="UniProtKB-KW"/>
</dbReference>
<dbReference type="PANTHER" id="PTHR13948">
    <property type="entry name" value="RNA-BINDING PROTEIN"/>
    <property type="match status" value="1"/>
</dbReference>
<keyword evidence="2" id="KW-0479">Metal-binding</keyword>
<evidence type="ECO:0000256" key="1">
    <source>
        <dbReference type="ARBA" id="ARBA00004123"/>
    </source>
</evidence>
<evidence type="ECO:0000256" key="2">
    <source>
        <dbReference type="ARBA" id="ARBA00022723"/>
    </source>
</evidence>
<evidence type="ECO:0000256" key="5">
    <source>
        <dbReference type="ARBA" id="ARBA00022833"/>
    </source>
</evidence>
<keyword evidence="15" id="KW-1185">Reference proteome</keyword>
<evidence type="ECO:0000256" key="8">
    <source>
        <dbReference type="PROSITE-ProRule" id="PRU00176"/>
    </source>
</evidence>
<dbReference type="GO" id="GO:0005634">
    <property type="term" value="C:nucleus"/>
    <property type="evidence" value="ECO:0007669"/>
    <property type="project" value="UniProtKB-SubCell"/>
</dbReference>
<keyword evidence="3" id="KW-0677">Repeat</keyword>
<feature type="domain" description="G-patch" evidence="12">
    <location>
        <begin position="739"/>
        <end position="785"/>
    </location>
</feature>
<dbReference type="Pfam" id="PF01585">
    <property type="entry name" value="G-patch"/>
    <property type="match status" value="1"/>
</dbReference>
<dbReference type="EMBL" id="OC914900">
    <property type="protein sequence ID" value="CAD7637333.1"/>
    <property type="molecule type" value="Genomic_DNA"/>
</dbReference>
<dbReference type="InterPro" id="IPR036443">
    <property type="entry name" value="Znf_RanBP2_sf"/>
</dbReference>
<keyword evidence="4 9" id="KW-0863">Zinc-finger</keyword>
<feature type="domain" description="RRM" evidence="11">
    <location>
        <begin position="304"/>
        <end position="388"/>
    </location>
</feature>
<dbReference type="GO" id="GO:0003723">
    <property type="term" value="F:RNA binding"/>
    <property type="evidence" value="ECO:0007669"/>
    <property type="project" value="UniProtKB-UniRule"/>
</dbReference>
<dbReference type="PROSITE" id="PS50102">
    <property type="entry name" value="RRM"/>
    <property type="match status" value="2"/>
</dbReference>
<comment type="subcellular location">
    <subcellularLocation>
        <location evidence="1">Nucleus</location>
    </subcellularLocation>
</comment>
<proteinExistence type="predicted"/>
<dbReference type="Pfam" id="PF00076">
    <property type="entry name" value="RRM_1"/>
    <property type="match status" value="1"/>
</dbReference>
<accession>A0A7R9LB20</accession>
<keyword evidence="5" id="KW-0862">Zinc</keyword>
<keyword evidence="6 8" id="KW-0694">RNA-binding</keyword>
<dbReference type="InterPro" id="IPR000504">
    <property type="entry name" value="RRM_dom"/>
</dbReference>
<organism evidence="14">
    <name type="scientific">Oppiella nova</name>
    <dbReference type="NCBI Taxonomy" id="334625"/>
    <lineage>
        <taxon>Eukaryota</taxon>
        <taxon>Metazoa</taxon>
        <taxon>Ecdysozoa</taxon>
        <taxon>Arthropoda</taxon>
        <taxon>Chelicerata</taxon>
        <taxon>Arachnida</taxon>
        <taxon>Acari</taxon>
        <taxon>Acariformes</taxon>
        <taxon>Sarcoptiformes</taxon>
        <taxon>Oribatida</taxon>
        <taxon>Brachypylina</taxon>
        <taxon>Oppioidea</taxon>
        <taxon>Oppiidae</taxon>
        <taxon>Oppiella</taxon>
    </lineage>
</organism>
<feature type="compositionally biased region" description="Basic and acidic residues" evidence="10">
    <location>
        <begin position="46"/>
        <end position="63"/>
    </location>
</feature>
<evidence type="ECO:0000259" key="12">
    <source>
        <dbReference type="PROSITE" id="PS50174"/>
    </source>
</evidence>
<dbReference type="InterPro" id="IPR041591">
    <property type="entry name" value="OCRE"/>
</dbReference>
<evidence type="ECO:0008006" key="16">
    <source>
        <dbReference type="Google" id="ProtNLM"/>
    </source>
</evidence>
<dbReference type="InterPro" id="IPR012677">
    <property type="entry name" value="Nucleotide-bd_a/b_plait_sf"/>
</dbReference>